<dbReference type="SUPFAM" id="SSF55486">
    <property type="entry name" value="Metalloproteases ('zincins'), catalytic domain"/>
    <property type="match status" value="1"/>
</dbReference>
<dbReference type="PANTHER" id="PTHR10127:SF780">
    <property type="entry name" value="METALLOENDOPEPTIDASE"/>
    <property type="match status" value="1"/>
</dbReference>
<evidence type="ECO:0000256" key="5">
    <source>
        <dbReference type="ARBA" id="ARBA00023049"/>
    </source>
</evidence>
<sequence length="142" mass="16121">LRTDYLRAQARSYFGVAAEGRRSKRQAFQDLYNFPKTLWSQGVFYTFNETLNQKARDAIEAAVAFWQENTCINFTKTDDPDNAPVKPVLEFYAGDGCVSLLGRIFLLDKQDVSIGPGCERVNPSTKGKHNENPYFSSKWPPT</sequence>
<dbReference type="Gene3D" id="3.40.390.10">
    <property type="entry name" value="Collagenase (Catalytic Domain)"/>
    <property type="match status" value="1"/>
</dbReference>
<keyword evidence="2" id="KW-0479">Metal-binding</keyword>
<evidence type="ECO:0000313" key="11">
    <source>
        <dbReference type="WBParaSite" id="L893_g4662.t1"/>
    </source>
</evidence>
<keyword evidence="5" id="KW-0482">Metalloprotease</keyword>
<dbReference type="AlphaFoldDB" id="A0A1I8ADM8"/>
<organism evidence="10 11">
    <name type="scientific">Steinernema glaseri</name>
    <dbReference type="NCBI Taxonomy" id="37863"/>
    <lineage>
        <taxon>Eukaryota</taxon>
        <taxon>Metazoa</taxon>
        <taxon>Ecdysozoa</taxon>
        <taxon>Nematoda</taxon>
        <taxon>Chromadorea</taxon>
        <taxon>Rhabditida</taxon>
        <taxon>Tylenchina</taxon>
        <taxon>Panagrolaimomorpha</taxon>
        <taxon>Strongyloidoidea</taxon>
        <taxon>Steinernematidae</taxon>
        <taxon>Steinernema</taxon>
    </lineage>
</organism>
<dbReference type="InterPro" id="IPR006026">
    <property type="entry name" value="Peptidase_Metallo"/>
</dbReference>
<dbReference type="WBParaSite" id="L893_g4662.t1">
    <property type="protein sequence ID" value="L893_g4662.t1"/>
    <property type="gene ID" value="L893_g4662"/>
</dbReference>
<evidence type="ECO:0000256" key="1">
    <source>
        <dbReference type="ARBA" id="ARBA00022670"/>
    </source>
</evidence>
<protein>
    <submittedName>
        <fullName evidence="11">ZnMc domain-containing protein</fullName>
    </submittedName>
</protein>
<dbReference type="Proteomes" id="UP000095287">
    <property type="component" value="Unplaced"/>
</dbReference>
<evidence type="ECO:0000313" key="10">
    <source>
        <dbReference type="Proteomes" id="UP000095287"/>
    </source>
</evidence>
<keyword evidence="1" id="KW-0645">Protease</keyword>
<dbReference type="InterPro" id="IPR001506">
    <property type="entry name" value="Peptidase_M12A"/>
</dbReference>
<dbReference type="InterPro" id="IPR024079">
    <property type="entry name" value="MetalloPept_cat_dom_sf"/>
</dbReference>
<dbReference type="PANTHER" id="PTHR10127">
    <property type="entry name" value="DISCOIDIN, CUB, EGF, LAMININ , AND ZINC METALLOPROTEASE DOMAIN CONTAINING"/>
    <property type="match status" value="1"/>
</dbReference>
<accession>A0A1I8ADM8</accession>
<reference evidence="11" key="1">
    <citation type="submission" date="2016-11" db="UniProtKB">
        <authorList>
            <consortium name="WormBaseParasite"/>
        </authorList>
    </citation>
    <scope>IDENTIFICATION</scope>
</reference>
<dbReference type="GO" id="GO:0004222">
    <property type="term" value="F:metalloendopeptidase activity"/>
    <property type="evidence" value="ECO:0007669"/>
    <property type="project" value="InterPro"/>
</dbReference>
<dbReference type="Pfam" id="PF01400">
    <property type="entry name" value="Astacin"/>
    <property type="match status" value="1"/>
</dbReference>
<keyword evidence="4" id="KW-0862">Zinc</keyword>
<evidence type="ECO:0000259" key="9">
    <source>
        <dbReference type="PROSITE" id="PS51864"/>
    </source>
</evidence>
<evidence type="ECO:0000256" key="7">
    <source>
        <dbReference type="PROSITE-ProRule" id="PRU01211"/>
    </source>
</evidence>
<dbReference type="GO" id="GO:0006508">
    <property type="term" value="P:proteolysis"/>
    <property type="evidence" value="ECO:0007669"/>
    <property type="project" value="UniProtKB-KW"/>
</dbReference>
<comment type="caution">
    <text evidence="7">Lacks conserved residue(s) required for the propagation of feature annotation.</text>
</comment>
<evidence type="ECO:0000256" key="2">
    <source>
        <dbReference type="ARBA" id="ARBA00022723"/>
    </source>
</evidence>
<keyword evidence="10" id="KW-1185">Reference proteome</keyword>
<evidence type="ECO:0000256" key="4">
    <source>
        <dbReference type="ARBA" id="ARBA00022833"/>
    </source>
</evidence>
<proteinExistence type="predicted"/>
<keyword evidence="6" id="KW-1015">Disulfide bond</keyword>
<dbReference type="GO" id="GO:0008270">
    <property type="term" value="F:zinc ion binding"/>
    <property type="evidence" value="ECO:0007669"/>
    <property type="project" value="InterPro"/>
</dbReference>
<evidence type="ECO:0000256" key="6">
    <source>
        <dbReference type="ARBA" id="ARBA00023157"/>
    </source>
</evidence>
<evidence type="ECO:0000256" key="8">
    <source>
        <dbReference type="SAM" id="MobiDB-lite"/>
    </source>
</evidence>
<dbReference type="PROSITE" id="PS51864">
    <property type="entry name" value="ASTACIN"/>
    <property type="match status" value="1"/>
</dbReference>
<feature type="domain" description="Peptidase M12A" evidence="9">
    <location>
        <begin position="26"/>
        <end position="142"/>
    </location>
</feature>
<feature type="region of interest" description="Disordered" evidence="8">
    <location>
        <begin position="118"/>
        <end position="142"/>
    </location>
</feature>
<name>A0A1I8ADM8_9BILA</name>
<keyword evidence="3" id="KW-0378">Hydrolase</keyword>
<evidence type="ECO:0000256" key="3">
    <source>
        <dbReference type="ARBA" id="ARBA00022801"/>
    </source>
</evidence>
<dbReference type="SMART" id="SM00235">
    <property type="entry name" value="ZnMc"/>
    <property type="match status" value="1"/>
</dbReference>